<reference evidence="2" key="1">
    <citation type="submission" date="2022-11" db="UniProtKB">
        <authorList>
            <consortium name="WormBaseParasite"/>
        </authorList>
    </citation>
    <scope>IDENTIFICATION</scope>
</reference>
<dbReference type="WBParaSite" id="nRc.2.0.1.t22688-RA">
    <property type="protein sequence ID" value="nRc.2.0.1.t22688-RA"/>
    <property type="gene ID" value="nRc.2.0.1.g22688"/>
</dbReference>
<keyword evidence="1" id="KW-1185">Reference proteome</keyword>
<accession>A0A915J889</accession>
<proteinExistence type="predicted"/>
<evidence type="ECO:0000313" key="2">
    <source>
        <dbReference type="WBParaSite" id="nRc.2.0.1.t22688-RA"/>
    </source>
</evidence>
<dbReference type="AlphaFoldDB" id="A0A915J889"/>
<sequence>MGKEFARYVSFALTNSQTYVIDTTTLRIKEWTSLHGFLNSDMLFAVYSV</sequence>
<name>A0A915J889_ROMCU</name>
<protein>
    <submittedName>
        <fullName evidence="2">Uncharacterized protein</fullName>
    </submittedName>
</protein>
<organism evidence="1 2">
    <name type="scientific">Romanomermis culicivorax</name>
    <name type="common">Nematode worm</name>
    <dbReference type="NCBI Taxonomy" id="13658"/>
    <lineage>
        <taxon>Eukaryota</taxon>
        <taxon>Metazoa</taxon>
        <taxon>Ecdysozoa</taxon>
        <taxon>Nematoda</taxon>
        <taxon>Enoplea</taxon>
        <taxon>Dorylaimia</taxon>
        <taxon>Mermithida</taxon>
        <taxon>Mermithoidea</taxon>
        <taxon>Mermithidae</taxon>
        <taxon>Romanomermis</taxon>
    </lineage>
</organism>
<dbReference type="Proteomes" id="UP000887565">
    <property type="component" value="Unplaced"/>
</dbReference>
<evidence type="ECO:0000313" key="1">
    <source>
        <dbReference type="Proteomes" id="UP000887565"/>
    </source>
</evidence>